<reference evidence="1" key="1">
    <citation type="submission" date="2018-11" db="EMBL/GenBank/DDBJ databases">
        <authorList>
            <person name="Grassa J C."/>
        </authorList>
    </citation>
    <scope>NUCLEOTIDE SEQUENCE [LARGE SCALE GENOMIC DNA]</scope>
</reference>
<evidence type="ECO:0000313" key="2">
    <source>
        <dbReference type="Proteomes" id="UP000596661"/>
    </source>
</evidence>
<keyword evidence="2" id="KW-1185">Reference proteome</keyword>
<organism evidence="1 2">
    <name type="scientific">Cannabis sativa</name>
    <name type="common">Hemp</name>
    <name type="synonym">Marijuana</name>
    <dbReference type="NCBI Taxonomy" id="3483"/>
    <lineage>
        <taxon>Eukaryota</taxon>
        <taxon>Viridiplantae</taxon>
        <taxon>Streptophyta</taxon>
        <taxon>Embryophyta</taxon>
        <taxon>Tracheophyta</taxon>
        <taxon>Spermatophyta</taxon>
        <taxon>Magnoliopsida</taxon>
        <taxon>eudicotyledons</taxon>
        <taxon>Gunneridae</taxon>
        <taxon>Pentapetalae</taxon>
        <taxon>rosids</taxon>
        <taxon>fabids</taxon>
        <taxon>Rosales</taxon>
        <taxon>Cannabaceae</taxon>
        <taxon>Cannabis</taxon>
    </lineage>
</organism>
<reference evidence="1" key="2">
    <citation type="submission" date="2021-03" db="UniProtKB">
        <authorList>
            <consortium name="EnsemblPlants"/>
        </authorList>
    </citation>
    <scope>IDENTIFICATION</scope>
</reference>
<dbReference type="EMBL" id="UZAU01000632">
    <property type="status" value="NOT_ANNOTATED_CDS"/>
    <property type="molecule type" value="Genomic_DNA"/>
</dbReference>
<name>A0A803Q4B0_CANSA</name>
<protein>
    <submittedName>
        <fullName evidence="1">Uncharacterized protein</fullName>
    </submittedName>
</protein>
<accession>A0A803Q4B0</accession>
<dbReference type="EnsemblPlants" id="evm.model.07.198">
    <property type="protein sequence ID" value="cds.evm.model.07.198"/>
    <property type="gene ID" value="evm.TU.07.198"/>
</dbReference>
<sequence>MVSLELEPCFMDDFLNFPDDEDISIRSNEVLDSFGSGVPFHFHEEELEWISNKDSFPAVEFLPDILSDHPYGGAGVKPNLHSPLTAQSGRALISSSEAQRDLINAFAVPQNPRASPIPG</sequence>
<dbReference type="Gramene" id="evm.model.07.198">
    <property type="protein sequence ID" value="cds.evm.model.07.198"/>
    <property type="gene ID" value="evm.TU.07.198"/>
</dbReference>
<evidence type="ECO:0000313" key="1">
    <source>
        <dbReference type="EnsemblPlants" id="cds.evm.model.07.198"/>
    </source>
</evidence>
<proteinExistence type="predicted"/>
<dbReference type="Proteomes" id="UP000596661">
    <property type="component" value="Chromosome 7"/>
</dbReference>
<dbReference type="AlphaFoldDB" id="A0A803Q4B0"/>